<feature type="domain" description="F-box" evidence="1">
    <location>
        <begin position="4"/>
        <end position="62"/>
    </location>
</feature>
<keyword evidence="3" id="KW-1185">Reference proteome</keyword>
<evidence type="ECO:0000259" key="1">
    <source>
        <dbReference type="Pfam" id="PF12937"/>
    </source>
</evidence>
<sequence>MRYISDLPDEVLGLILQMILSGYGPWYPETHEKKSAKPIGELRLVCRRWSDLITDRHLYRTLKIVGGHRAMQFINRQKASLRLPFSNVRPKCQVLRLDGLWACGPPPVEFDSVVTPSLLDGLIELFHDTIVDLELYFMNSFALPTSTVRAIGRISNLRILRLRYDDVDSFGEPSTGNRGISLDHNTDLFCSLLSGAQGLECLDIDMFNSLYLEDISRHALARIQLPNITHLVAGPTTSVQVAFTLAIALKPSLTMLEYDVYNGEDFRRVSEILEDTLQGLGIAHLGMLEPVSHLKFSSLRLLKIISRKGSDSDVLHMEKLSYASIEILALSACMSGCEGVFKAPCLPFKRLPALRRLVFYTFDSGFSVPEDYVRLCQDHQVECLYSYASSLPELMKQYVQP</sequence>
<accession>A0A0L0VSH7</accession>
<proteinExistence type="predicted"/>
<protein>
    <recommendedName>
        <fullName evidence="1">F-box domain-containing protein</fullName>
    </recommendedName>
</protein>
<evidence type="ECO:0000313" key="2">
    <source>
        <dbReference type="EMBL" id="KNF02162.1"/>
    </source>
</evidence>
<dbReference type="OrthoDB" id="2505334at2759"/>
<name>A0A0L0VSH7_9BASI</name>
<gene>
    <name evidence="2" type="ORF">PSTG_04659</name>
</gene>
<reference evidence="3" key="1">
    <citation type="submission" date="2014-03" db="EMBL/GenBank/DDBJ databases">
        <title>The Genome Sequence of Puccinia striiformis f. sp. tritici PST-78.</title>
        <authorList>
            <consortium name="The Broad Institute Genome Sequencing Platform"/>
            <person name="Cuomo C."/>
            <person name="Hulbert S."/>
            <person name="Chen X."/>
            <person name="Walker B."/>
            <person name="Young S.K."/>
            <person name="Zeng Q."/>
            <person name="Gargeya S."/>
            <person name="Fitzgerald M."/>
            <person name="Haas B."/>
            <person name="Abouelleil A."/>
            <person name="Alvarado L."/>
            <person name="Arachchi H.M."/>
            <person name="Berlin A.M."/>
            <person name="Chapman S.B."/>
            <person name="Goldberg J."/>
            <person name="Griggs A."/>
            <person name="Gujja S."/>
            <person name="Hansen M."/>
            <person name="Howarth C."/>
            <person name="Imamovic A."/>
            <person name="Larimer J."/>
            <person name="McCowan C."/>
            <person name="Montmayeur A."/>
            <person name="Murphy C."/>
            <person name="Neiman D."/>
            <person name="Pearson M."/>
            <person name="Priest M."/>
            <person name="Roberts A."/>
            <person name="Saif S."/>
            <person name="Shea T."/>
            <person name="Sisk P."/>
            <person name="Sykes S."/>
            <person name="Wortman J."/>
            <person name="Nusbaum C."/>
            <person name="Birren B."/>
        </authorList>
    </citation>
    <scope>NUCLEOTIDE SEQUENCE [LARGE SCALE GENOMIC DNA]</scope>
    <source>
        <strain evidence="3">race PST-78</strain>
    </source>
</reference>
<dbReference type="Proteomes" id="UP000054564">
    <property type="component" value="Unassembled WGS sequence"/>
</dbReference>
<organism evidence="2 3">
    <name type="scientific">Puccinia striiformis f. sp. tritici PST-78</name>
    <dbReference type="NCBI Taxonomy" id="1165861"/>
    <lineage>
        <taxon>Eukaryota</taxon>
        <taxon>Fungi</taxon>
        <taxon>Dikarya</taxon>
        <taxon>Basidiomycota</taxon>
        <taxon>Pucciniomycotina</taxon>
        <taxon>Pucciniomycetes</taxon>
        <taxon>Pucciniales</taxon>
        <taxon>Pucciniaceae</taxon>
        <taxon>Puccinia</taxon>
    </lineage>
</organism>
<comment type="caution">
    <text evidence="2">The sequence shown here is derived from an EMBL/GenBank/DDBJ whole genome shotgun (WGS) entry which is preliminary data.</text>
</comment>
<dbReference type="Pfam" id="PF12937">
    <property type="entry name" value="F-box-like"/>
    <property type="match status" value="1"/>
</dbReference>
<evidence type="ECO:0000313" key="3">
    <source>
        <dbReference type="Proteomes" id="UP000054564"/>
    </source>
</evidence>
<dbReference type="AlphaFoldDB" id="A0A0L0VSH7"/>
<dbReference type="InterPro" id="IPR001810">
    <property type="entry name" value="F-box_dom"/>
</dbReference>
<dbReference type="Gene3D" id="1.20.1280.50">
    <property type="match status" value="1"/>
</dbReference>
<dbReference type="EMBL" id="AJIL01000025">
    <property type="protein sequence ID" value="KNF02162.1"/>
    <property type="molecule type" value="Genomic_DNA"/>
</dbReference>
<dbReference type="SUPFAM" id="SSF52047">
    <property type="entry name" value="RNI-like"/>
    <property type="match status" value="1"/>
</dbReference>